<reference evidence="1 2" key="1">
    <citation type="submission" date="2019-09" db="EMBL/GenBank/DDBJ databases">
        <title>Draft genome sequencing and comparative genomics of hatchery-associated Vibrios.</title>
        <authorList>
            <person name="Kehlet-Delgado H."/>
            <person name="Mueller R.S."/>
        </authorList>
    </citation>
    <scope>NUCLEOTIDE SEQUENCE [LARGE SCALE GENOMIC DNA]</scope>
    <source>
        <strain evidence="1 2">99-70-13A3</strain>
    </source>
</reference>
<name>A0A7Y4FZW2_VIBSP</name>
<evidence type="ECO:0000313" key="2">
    <source>
        <dbReference type="Proteomes" id="UP000519158"/>
    </source>
</evidence>
<organism evidence="1 2">
    <name type="scientific">Vibrio splendidus</name>
    <dbReference type="NCBI Taxonomy" id="29497"/>
    <lineage>
        <taxon>Bacteria</taxon>
        <taxon>Pseudomonadati</taxon>
        <taxon>Pseudomonadota</taxon>
        <taxon>Gammaproteobacteria</taxon>
        <taxon>Vibrionales</taxon>
        <taxon>Vibrionaceae</taxon>
        <taxon>Vibrio</taxon>
    </lineage>
</organism>
<proteinExistence type="predicted"/>
<comment type="caution">
    <text evidence="1">The sequence shown here is derived from an EMBL/GenBank/DDBJ whole genome shotgun (WGS) entry which is preliminary data.</text>
</comment>
<protein>
    <recommendedName>
        <fullName evidence="3">50S ribosomal protein L33</fullName>
    </recommendedName>
</protein>
<accession>A0A7Y4FZW2</accession>
<evidence type="ECO:0008006" key="3">
    <source>
        <dbReference type="Google" id="ProtNLM"/>
    </source>
</evidence>
<gene>
    <name evidence="1" type="ORF">F0234_10135</name>
</gene>
<evidence type="ECO:0000313" key="1">
    <source>
        <dbReference type="EMBL" id="NOJ13112.1"/>
    </source>
</evidence>
<sequence>MRYRGRRWNNILMFSVIAFIGVLNLPTLIKAYLIEPEPEVTVSSPYPSLLNPAAELQALHFANWSVVLEDDHWVYQFKETTVPQTISAQELSQRWKELVGTEVDSQTYTDLSPQLNTPHTIEVWYQDQEEPQRITYYQLPQFWLLKNWNDQWLAVSIEESYLFPSFGSEDSFKSDHLFKADHLFKVDKLPISDKSPKSDD</sequence>
<dbReference type="RefSeq" id="WP_171328764.1">
    <property type="nucleotide sequence ID" value="NZ_CAWPOP010000057.1"/>
</dbReference>
<dbReference type="Proteomes" id="UP000519158">
    <property type="component" value="Unassembled WGS sequence"/>
</dbReference>
<dbReference type="AlphaFoldDB" id="A0A7Y4FZW2"/>
<dbReference type="EMBL" id="VTXL01000007">
    <property type="protein sequence ID" value="NOJ13112.1"/>
    <property type="molecule type" value="Genomic_DNA"/>
</dbReference>